<sequence length="246" mass="28362">MTEIELVDDDLEYQADVSEDEMTEDAVGADMFEGDSGTLYPEQRRCLVALLKHRYISAERHPEQWEVLLKDEGLIKSRLNDMFLELQVERDQQIAFKRQAVTYTGDPLPSLLRERAHTKEETIVMLALRQRFFAQRQEGEDHVYVERETLMEEIAERWPEDLTNRSAAQKKAGTAIDGLATAGVLLKTADPDRFRISPIIEVLLPIEKLRELMTWLMTQNGTTPVDEDLEADELPIQPLDLYEEEA</sequence>
<protein>
    <submittedName>
        <fullName evidence="1">DUF4194 domain-containing protein</fullName>
    </submittedName>
</protein>
<evidence type="ECO:0000313" key="1">
    <source>
        <dbReference type="EMBL" id="MDO3397293.1"/>
    </source>
</evidence>
<dbReference type="InterPro" id="IPR025449">
    <property type="entry name" value="JetB"/>
</dbReference>
<evidence type="ECO:0000313" key="2">
    <source>
        <dbReference type="Proteomes" id="UP001168363"/>
    </source>
</evidence>
<reference evidence="1" key="1">
    <citation type="submission" date="2023-06" db="EMBL/GenBank/DDBJ databases">
        <title>Genome sequence of Nocardioides sp. SOB44.</title>
        <authorList>
            <person name="Zhang G."/>
        </authorList>
    </citation>
    <scope>NUCLEOTIDE SEQUENCE</scope>
    <source>
        <strain evidence="1">SOB44</strain>
    </source>
</reference>
<name>A0ABT8TWD8_9ACTN</name>
<accession>A0ABT8TWD8</accession>
<dbReference type="EMBL" id="JAULSC010000019">
    <property type="protein sequence ID" value="MDO3397293.1"/>
    <property type="molecule type" value="Genomic_DNA"/>
</dbReference>
<dbReference type="Proteomes" id="UP001168363">
    <property type="component" value="Unassembled WGS sequence"/>
</dbReference>
<proteinExistence type="predicted"/>
<keyword evidence="2" id="KW-1185">Reference proteome</keyword>
<organism evidence="1 2">
    <name type="scientific">Nocardioides cremeus</name>
    <dbReference type="NCBI Taxonomy" id="3058044"/>
    <lineage>
        <taxon>Bacteria</taxon>
        <taxon>Bacillati</taxon>
        <taxon>Actinomycetota</taxon>
        <taxon>Actinomycetes</taxon>
        <taxon>Propionibacteriales</taxon>
        <taxon>Nocardioidaceae</taxon>
        <taxon>Nocardioides</taxon>
    </lineage>
</organism>
<gene>
    <name evidence="1" type="ORF">QWJ41_16330</name>
</gene>
<comment type="caution">
    <text evidence="1">The sequence shown here is derived from an EMBL/GenBank/DDBJ whole genome shotgun (WGS) entry which is preliminary data.</text>
</comment>
<dbReference type="RefSeq" id="WP_302709461.1">
    <property type="nucleotide sequence ID" value="NZ_JAULSC010000019.1"/>
</dbReference>
<dbReference type="Pfam" id="PF13835">
    <property type="entry name" value="DUF4194"/>
    <property type="match status" value="1"/>
</dbReference>